<sequence length="57" mass="6672">MLSITNEELKKLIKKMNYKGCKNCAHQIAPLRMCKWAELGGDGLLHSICPRWEERRE</sequence>
<dbReference type="Proteomes" id="UP000199228">
    <property type="component" value="Unassembled WGS sequence"/>
</dbReference>
<protein>
    <submittedName>
        <fullName evidence="1">Uncharacterized protein</fullName>
    </submittedName>
</protein>
<keyword evidence="2" id="KW-1185">Reference proteome</keyword>
<reference evidence="1 2" key="1">
    <citation type="submission" date="2016-10" db="EMBL/GenBank/DDBJ databases">
        <authorList>
            <person name="de Groot N.N."/>
        </authorList>
    </citation>
    <scope>NUCLEOTIDE SEQUENCE [LARGE SCALE GENOMIC DNA]</scope>
    <source>
        <strain evidence="1 2">DSM 3217</strain>
    </source>
</reference>
<name>A0A1G6B431_EUBOX</name>
<dbReference type="AlphaFoldDB" id="A0A1G6B431"/>
<dbReference type="STRING" id="1732.SAMN02910417_01121"/>
<gene>
    <name evidence="1" type="ORF">SAMN02910417_01121</name>
</gene>
<proteinExistence type="predicted"/>
<accession>A0A1G6B431</accession>
<dbReference type="EMBL" id="FMXR01000008">
    <property type="protein sequence ID" value="SDB15173.1"/>
    <property type="molecule type" value="Genomic_DNA"/>
</dbReference>
<evidence type="ECO:0000313" key="1">
    <source>
        <dbReference type="EMBL" id="SDB15173.1"/>
    </source>
</evidence>
<evidence type="ECO:0000313" key="2">
    <source>
        <dbReference type="Proteomes" id="UP000199228"/>
    </source>
</evidence>
<organism evidence="1 2">
    <name type="scientific">Eubacterium oxidoreducens</name>
    <dbReference type="NCBI Taxonomy" id="1732"/>
    <lineage>
        <taxon>Bacteria</taxon>
        <taxon>Bacillati</taxon>
        <taxon>Bacillota</taxon>
        <taxon>Clostridia</taxon>
        <taxon>Eubacteriales</taxon>
        <taxon>Eubacteriaceae</taxon>
        <taxon>Eubacterium</taxon>
    </lineage>
</organism>